<feature type="region of interest" description="Disordered" evidence="1">
    <location>
        <begin position="38"/>
        <end position="137"/>
    </location>
</feature>
<evidence type="ECO:0000313" key="3">
    <source>
        <dbReference type="Proteomes" id="UP000754563"/>
    </source>
</evidence>
<comment type="caution">
    <text evidence="2">The sequence shown here is derived from an EMBL/GenBank/DDBJ whole genome shotgun (WGS) entry which is preliminary data.</text>
</comment>
<dbReference type="Proteomes" id="UP000754563">
    <property type="component" value="Unassembled WGS sequence"/>
</dbReference>
<evidence type="ECO:0000313" key="2">
    <source>
        <dbReference type="EMBL" id="MCA9385938.1"/>
    </source>
</evidence>
<dbReference type="EMBL" id="JAGQLH010000059">
    <property type="protein sequence ID" value="MCA9385938.1"/>
    <property type="molecule type" value="Genomic_DNA"/>
</dbReference>
<sequence>MKNIGRKKKFFGLALLGGFAFIFVLAIAFSLGQYNVSPENSSAQARGTENTTSRGGFFNFLTRGTSRGSSSGGRGTTTGSSTGRGTTGADVGQTSSGSTTGRSSGGSTTSSSGSTAGSTGRSSGSGTTAGGSGGGGGFADESTYKNWTGENLGSIVLPPANAANITPCPTHDARMWHSLYDAERNCYYDHEHHLNPHDVDHIFGEDVYSWFGAASPDGS</sequence>
<dbReference type="AlphaFoldDB" id="A0A955L9D3"/>
<feature type="compositionally biased region" description="Gly residues" evidence="1">
    <location>
        <begin position="127"/>
        <end position="137"/>
    </location>
</feature>
<gene>
    <name evidence="2" type="ORF">KC717_04795</name>
</gene>
<evidence type="ECO:0000256" key="1">
    <source>
        <dbReference type="SAM" id="MobiDB-lite"/>
    </source>
</evidence>
<feature type="non-terminal residue" evidence="2">
    <location>
        <position position="219"/>
    </location>
</feature>
<feature type="compositionally biased region" description="Low complexity" evidence="1">
    <location>
        <begin position="77"/>
        <end position="126"/>
    </location>
</feature>
<proteinExistence type="predicted"/>
<name>A0A955L9D3_9BACT</name>
<organism evidence="2 3">
    <name type="scientific">Candidatus Dojkabacteria bacterium</name>
    <dbReference type="NCBI Taxonomy" id="2099670"/>
    <lineage>
        <taxon>Bacteria</taxon>
        <taxon>Candidatus Dojkabacteria</taxon>
    </lineage>
</organism>
<reference evidence="2" key="2">
    <citation type="journal article" date="2021" name="Microbiome">
        <title>Successional dynamics and alternative stable states in a saline activated sludge microbial community over 9 years.</title>
        <authorList>
            <person name="Wang Y."/>
            <person name="Ye J."/>
            <person name="Ju F."/>
            <person name="Liu L."/>
            <person name="Boyd J.A."/>
            <person name="Deng Y."/>
            <person name="Parks D.H."/>
            <person name="Jiang X."/>
            <person name="Yin X."/>
            <person name="Woodcroft B.J."/>
            <person name="Tyson G.W."/>
            <person name="Hugenholtz P."/>
            <person name="Polz M.F."/>
            <person name="Zhang T."/>
        </authorList>
    </citation>
    <scope>NUCLEOTIDE SEQUENCE</scope>
    <source>
        <strain evidence="2">HKST-UBA11</strain>
    </source>
</reference>
<reference evidence="2" key="1">
    <citation type="submission" date="2020-04" db="EMBL/GenBank/DDBJ databases">
        <authorList>
            <person name="Zhang T."/>
        </authorList>
    </citation>
    <scope>NUCLEOTIDE SEQUENCE</scope>
    <source>
        <strain evidence="2">HKST-UBA11</strain>
    </source>
</reference>
<accession>A0A955L9D3</accession>
<protein>
    <submittedName>
        <fullName evidence="2">Uncharacterized protein</fullName>
    </submittedName>
</protein>
<feature type="compositionally biased region" description="Polar residues" evidence="1">
    <location>
        <begin position="38"/>
        <end position="54"/>
    </location>
</feature>